<dbReference type="HOGENOM" id="CLU_1292151_0_0_11"/>
<dbReference type="AlphaFoldDB" id="U5W8J0"/>
<keyword evidence="1" id="KW-0812">Transmembrane</keyword>
<evidence type="ECO:0000313" key="3">
    <source>
        <dbReference type="Proteomes" id="UP000017746"/>
    </source>
</evidence>
<feature type="transmembrane region" description="Helical" evidence="1">
    <location>
        <begin position="26"/>
        <end position="43"/>
    </location>
</feature>
<dbReference type="EMBL" id="CP006272">
    <property type="protein sequence ID" value="AGZ45523.1"/>
    <property type="molecule type" value="Genomic_DNA"/>
</dbReference>
<dbReference type="STRING" id="1246995.AFR_36335"/>
<keyword evidence="1" id="KW-0472">Membrane</keyword>
<organism evidence="2 3">
    <name type="scientific">Actinoplanes friuliensis DSM 7358</name>
    <dbReference type="NCBI Taxonomy" id="1246995"/>
    <lineage>
        <taxon>Bacteria</taxon>
        <taxon>Bacillati</taxon>
        <taxon>Actinomycetota</taxon>
        <taxon>Actinomycetes</taxon>
        <taxon>Micromonosporales</taxon>
        <taxon>Micromonosporaceae</taxon>
        <taxon>Actinoplanes</taxon>
    </lineage>
</organism>
<dbReference type="Proteomes" id="UP000017746">
    <property type="component" value="Chromosome"/>
</dbReference>
<dbReference type="PATRIC" id="fig|1246995.3.peg.7353"/>
<keyword evidence="1" id="KW-1133">Transmembrane helix</keyword>
<dbReference type="KEGG" id="afs:AFR_36335"/>
<reference evidence="2 3" key="1">
    <citation type="journal article" date="2014" name="J. Biotechnol.">
        <title>Complete genome sequence of the actinobacterium Actinoplanes friuliensis HAG 010964, producer of the lipopeptide antibiotic friulimycin.</title>
        <authorList>
            <person name="Ruckert C."/>
            <person name="Szczepanowski R."/>
            <person name="Albersmeier A."/>
            <person name="Goesmann A."/>
            <person name="Fischer N."/>
            <person name="Steinkamper A."/>
            <person name="Puhler A."/>
            <person name="Biener R."/>
            <person name="Schwartz D."/>
            <person name="Kalinowski J."/>
        </authorList>
    </citation>
    <scope>NUCLEOTIDE SEQUENCE [LARGE SCALE GENOMIC DNA]</scope>
    <source>
        <strain evidence="2 3">DSM 7358</strain>
    </source>
</reference>
<gene>
    <name evidence="2" type="ORF">AFR_36335</name>
</gene>
<evidence type="ECO:0000256" key="1">
    <source>
        <dbReference type="SAM" id="Phobius"/>
    </source>
</evidence>
<dbReference type="RefSeq" id="WP_023561859.1">
    <property type="nucleotide sequence ID" value="NC_022657.1"/>
</dbReference>
<protein>
    <submittedName>
        <fullName evidence="2">Uncharacterized protein</fullName>
    </submittedName>
</protein>
<proteinExistence type="predicted"/>
<sequence length="213" mass="23006">MTETPVAAISVPYPEWDPPPRKPGRFASWLALVVVLAGAGVAYQQYQSIFGARYAERADFCPAVDVGPLSAGLATPIGPATKVDDGVPPVGDQQYCRITAAESDGTPRVAAVITFTHYPNGAVADVQYAMRRDDVARTVTDRPNRRDLTDSSFGYHDPATNPPRFQVTVADSNLLITMEIAVPAGNPNWQSRFPTAAYSTLNEVIRATLKRLS</sequence>
<evidence type="ECO:0000313" key="2">
    <source>
        <dbReference type="EMBL" id="AGZ45523.1"/>
    </source>
</evidence>
<keyword evidence="3" id="KW-1185">Reference proteome</keyword>
<dbReference type="OrthoDB" id="9885784at2"/>
<name>U5W8J0_9ACTN</name>
<accession>U5W8J0</accession>